<dbReference type="AlphaFoldDB" id="A0A8B3CVV6"/>
<gene>
    <name evidence="1" type="ORF">DLM78_07810</name>
</gene>
<accession>A0A8B3CVV6</accession>
<reference evidence="2" key="1">
    <citation type="submission" date="2018-05" db="EMBL/GenBank/DDBJ databases">
        <title>Leptospira yasudae sp. nov. and Leptospira stimsonii sp. nov., two pathogenic species of the genus Leptospira isolated from environmental sources.</title>
        <authorList>
            <person name="Casanovas-Massana A."/>
            <person name="Hamond C."/>
            <person name="Santos L.A."/>
            <person name="Hacker K.P."/>
            <person name="Balassiano I."/>
            <person name="Medeiros M.A."/>
            <person name="Reis M.G."/>
            <person name="Ko A.I."/>
            <person name="Wunder E.A."/>
        </authorList>
    </citation>
    <scope>NUCLEOTIDE SEQUENCE [LARGE SCALE GENOMIC DNA]</scope>
    <source>
        <strain evidence="2">AMB6-RJ</strain>
    </source>
</reference>
<proteinExistence type="predicted"/>
<name>A0A8B3CVV6_9LEPT</name>
<evidence type="ECO:0000313" key="2">
    <source>
        <dbReference type="Proteomes" id="UP000266669"/>
    </source>
</evidence>
<sequence>MNFPGESPPDNSEKYIFDKKNGRTGLFASICEALFENESASQDFRFDPSRGFIFPTKHS</sequence>
<dbReference type="EMBL" id="QHCS01000001">
    <property type="protein sequence ID" value="RHX88805.1"/>
    <property type="molecule type" value="Genomic_DNA"/>
</dbReference>
<protein>
    <submittedName>
        <fullName evidence="1">Uncharacterized protein</fullName>
    </submittedName>
</protein>
<evidence type="ECO:0000313" key="1">
    <source>
        <dbReference type="EMBL" id="RHX88805.1"/>
    </source>
</evidence>
<dbReference type="Proteomes" id="UP000266669">
    <property type="component" value="Unassembled WGS sequence"/>
</dbReference>
<organism evidence="1 2">
    <name type="scientific">Leptospira stimsonii</name>
    <dbReference type="NCBI Taxonomy" id="2202203"/>
    <lineage>
        <taxon>Bacteria</taxon>
        <taxon>Pseudomonadati</taxon>
        <taxon>Spirochaetota</taxon>
        <taxon>Spirochaetia</taxon>
        <taxon>Leptospirales</taxon>
        <taxon>Leptospiraceae</taxon>
        <taxon>Leptospira</taxon>
    </lineage>
</organism>
<comment type="caution">
    <text evidence="1">The sequence shown here is derived from an EMBL/GenBank/DDBJ whole genome shotgun (WGS) entry which is preliminary data.</text>
</comment>